<feature type="domain" description="CoA-binding" evidence="2">
    <location>
        <begin position="8"/>
        <end position="101"/>
    </location>
</feature>
<dbReference type="SUPFAM" id="SSF51735">
    <property type="entry name" value="NAD(P)-binding Rossmann-fold domains"/>
    <property type="match status" value="1"/>
</dbReference>
<dbReference type="Gene3D" id="3.30.1490.20">
    <property type="entry name" value="ATP-grasp fold, A domain"/>
    <property type="match status" value="1"/>
</dbReference>
<gene>
    <name evidence="3" type="ORF">ACFOD6_18435</name>
</gene>
<comment type="caution">
    <text evidence="3">The sequence shown here is derived from an EMBL/GenBank/DDBJ whole genome shotgun (WGS) entry which is preliminary data.</text>
</comment>
<dbReference type="InterPro" id="IPR036291">
    <property type="entry name" value="NAD(P)-bd_dom_sf"/>
</dbReference>
<dbReference type="Pfam" id="PF13607">
    <property type="entry name" value="Succ_CoA_lig"/>
    <property type="match status" value="1"/>
</dbReference>
<dbReference type="Pfam" id="PF13380">
    <property type="entry name" value="CoA_binding_2"/>
    <property type="match status" value="1"/>
</dbReference>
<dbReference type="InterPro" id="IPR003781">
    <property type="entry name" value="CoA-bd"/>
</dbReference>
<organism evidence="3 4">
    <name type="scientific">Tabrizicola soli</name>
    <dbReference type="NCBI Taxonomy" id="2185115"/>
    <lineage>
        <taxon>Bacteria</taxon>
        <taxon>Pseudomonadati</taxon>
        <taxon>Pseudomonadota</taxon>
        <taxon>Alphaproteobacteria</taxon>
        <taxon>Rhodobacterales</taxon>
        <taxon>Paracoccaceae</taxon>
        <taxon>Tabrizicola</taxon>
    </lineage>
</organism>
<proteinExistence type="predicted"/>
<dbReference type="PANTHER" id="PTHR42793:SF1">
    <property type="entry name" value="PEPTIDYL-LYSINE N-ACETYLTRANSFERASE PATZ"/>
    <property type="match status" value="1"/>
</dbReference>
<protein>
    <submittedName>
        <fullName evidence="3">Acetate--CoA ligase family protein</fullName>
    </submittedName>
</protein>
<name>A0ABV7DZW4_9RHOB</name>
<evidence type="ECO:0000313" key="3">
    <source>
        <dbReference type="EMBL" id="MFC3088024.1"/>
    </source>
</evidence>
<dbReference type="Pfam" id="PF13549">
    <property type="entry name" value="ATP-grasp_5"/>
    <property type="match status" value="1"/>
</dbReference>
<dbReference type="EMBL" id="JBHRSM010000046">
    <property type="protein sequence ID" value="MFC3088024.1"/>
    <property type="molecule type" value="Genomic_DNA"/>
</dbReference>
<keyword evidence="1" id="KW-0816">Tricarboxylic acid cycle</keyword>
<dbReference type="Gene3D" id="3.40.50.720">
    <property type="entry name" value="NAD(P)-binding Rossmann-like Domain"/>
    <property type="match status" value="1"/>
</dbReference>
<dbReference type="RefSeq" id="WP_386001705.1">
    <property type="nucleotide sequence ID" value="NZ_JBHUHM010000001.1"/>
</dbReference>
<keyword evidence="3" id="KW-0436">Ligase</keyword>
<dbReference type="InterPro" id="IPR013815">
    <property type="entry name" value="ATP_grasp_subdomain_1"/>
</dbReference>
<evidence type="ECO:0000259" key="2">
    <source>
        <dbReference type="SMART" id="SM00881"/>
    </source>
</evidence>
<evidence type="ECO:0000256" key="1">
    <source>
        <dbReference type="ARBA" id="ARBA00022532"/>
    </source>
</evidence>
<dbReference type="GO" id="GO:0016874">
    <property type="term" value="F:ligase activity"/>
    <property type="evidence" value="ECO:0007669"/>
    <property type="project" value="UniProtKB-KW"/>
</dbReference>
<evidence type="ECO:0000313" key="4">
    <source>
        <dbReference type="Proteomes" id="UP001595445"/>
    </source>
</evidence>
<sequence>MNSPMTALLRPKSIAVVGASPRPGSFGANLATAIQSLGYPGAVHLVNPRYDRIGTAPCHPEVSSIPGGVDCAAFAISDTLIVDAMEAAASAGVKGAVLFGRAYGETDAGRPRMEAVRAIARDAGMAICGANCMGFLNLPDRLQMSGMPFRDLPAPSGVALISHSGSSWSGLVGNRRQMGFDYAVSAGQELATGLADYIRHFLEQTDVRVIACVLETVRDPAAFIEAAELARSRGVPIIALKLGRTEASKTFAISHSGALSGSRAAYDAMFARLGVISVRSLDELLDTAELLAMTRPMTAPGIALGTDSGGERQLIVDLAADRGLPFATLQPQTLAAVGAHLDPGMEPSNPLDYWGDGGDVMAPVLTEMARDPGVGVVVMATNLPPDRNFSEMSAAAIRKVHQATDKPVVVMGNIATTLSPGIAAELRGRGIAVLMGTETGLSALHHLRHYHFGRQTAQPAQALPLPEASQTLLNAAPQDSLRSLDGFRLLQSVGIACAPFVDVRTPGDIAAFAARHGLPVALKIDDPAIAHKSDQGGVVLNIKTLAEACSALALLRKRHPDAPIIAQAMAEGVELILGMTTDPDFGPLVTLGFGGIFTEIFRDTTALVPPFSQAEALQALQSLKGYPLLTGARGREPVDLEALCALIARFSAVAAGTRGRIAELEINPVLAGPNGALAVDCITLRQAKAVTHD</sequence>
<dbReference type="PANTHER" id="PTHR42793">
    <property type="entry name" value="COA BINDING DOMAIN CONTAINING PROTEIN"/>
    <property type="match status" value="1"/>
</dbReference>
<keyword evidence="4" id="KW-1185">Reference proteome</keyword>
<dbReference type="SMART" id="SM00881">
    <property type="entry name" value="CoA_binding"/>
    <property type="match status" value="1"/>
</dbReference>
<dbReference type="Proteomes" id="UP001595445">
    <property type="component" value="Unassembled WGS sequence"/>
</dbReference>
<dbReference type="Gene3D" id="3.30.470.20">
    <property type="entry name" value="ATP-grasp fold, B domain"/>
    <property type="match status" value="1"/>
</dbReference>
<dbReference type="InterPro" id="IPR016102">
    <property type="entry name" value="Succinyl-CoA_synth-like"/>
</dbReference>
<dbReference type="SUPFAM" id="SSF52210">
    <property type="entry name" value="Succinyl-CoA synthetase domains"/>
    <property type="match status" value="2"/>
</dbReference>
<dbReference type="InterPro" id="IPR032875">
    <property type="entry name" value="Succ_CoA_lig_flav_dom"/>
</dbReference>
<dbReference type="SUPFAM" id="SSF56059">
    <property type="entry name" value="Glutathione synthetase ATP-binding domain-like"/>
    <property type="match status" value="1"/>
</dbReference>
<accession>A0ABV7DZW4</accession>
<dbReference type="Gene3D" id="3.40.50.261">
    <property type="entry name" value="Succinyl-CoA synthetase domains"/>
    <property type="match status" value="2"/>
</dbReference>
<reference evidence="4" key="1">
    <citation type="journal article" date="2019" name="Int. J. Syst. Evol. Microbiol.">
        <title>The Global Catalogue of Microorganisms (GCM) 10K type strain sequencing project: providing services to taxonomists for standard genome sequencing and annotation.</title>
        <authorList>
            <consortium name="The Broad Institute Genomics Platform"/>
            <consortium name="The Broad Institute Genome Sequencing Center for Infectious Disease"/>
            <person name="Wu L."/>
            <person name="Ma J."/>
        </authorList>
    </citation>
    <scope>NUCLEOTIDE SEQUENCE [LARGE SCALE GENOMIC DNA]</scope>
    <source>
        <strain evidence="4">KCTC 62102</strain>
    </source>
</reference>